<reference evidence="1 2" key="1">
    <citation type="submission" date="2019-03" db="EMBL/GenBank/DDBJ databases">
        <title>Genomic Encyclopedia of Type Strains, Phase IV (KMG-IV): sequencing the most valuable type-strain genomes for metagenomic binning, comparative biology and taxonomic classification.</title>
        <authorList>
            <person name="Goeker M."/>
        </authorList>
    </citation>
    <scope>NUCLEOTIDE SEQUENCE [LARGE SCALE GENOMIC DNA]</scope>
    <source>
        <strain evidence="1 2">DSM 21667</strain>
    </source>
</reference>
<dbReference type="Proteomes" id="UP000295293">
    <property type="component" value="Unassembled WGS sequence"/>
</dbReference>
<dbReference type="RefSeq" id="WP_133819901.1">
    <property type="nucleotide sequence ID" value="NZ_SNZH01000011.1"/>
</dbReference>
<comment type="caution">
    <text evidence="1">The sequence shown here is derived from an EMBL/GenBank/DDBJ whole genome shotgun (WGS) entry which is preliminary data.</text>
</comment>
<dbReference type="AlphaFoldDB" id="A0A4V6PYB3"/>
<proteinExistence type="predicted"/>
<accession>A0A4V6PYB3</accession>
<name>A0A4V6PYB3_9GAMM</name>
<dbReference type="GO" id="GO:0016491">
    <property type="term" value="F:oxidoreductase activity"/>
    <property type="evidence" value="ECO:0007669"/>
    <property type="project" value="InterPro"/>
</dbReference>
<evidence type="ECO:0000313" key="2">
    <source>
        <dbReference type="Proteomes" id="UP000295293"/>
    </source>
</evidence>
<dbReference type="InterPro" id="IPR009078">
    <property type="entry name" value="Ferritin-like_SF"/>
</dbReference>
<organism evidence="1 2">
    <name type="scientific">Tahibacter aquaticus</name>
    <dbReference type="NCBI Taxonomy" id="520092"/>
    <lineage>
        <taxon>Bacteria</taxon>
        <taxon>Pseudomonadati</taxon>
        <taxon>Pseudomonadota</taxon>
        <taxon>Gammaproteobacteria</taxon>
        <taxon>Lysobacterales</taxon>
        <taxon>Rhodanobacteraceae</taxon>
        <taxon>Tahibacter</taxon>
    </lineage>
</organism>
<dbReference type="OrthoDB" id="581372at2"/>
<dbReference type="SUPFAM" id="SSF47240">
    <property type="entry name" value="Ferritin-like"/>
    <property type="match status" value="1"/>
</dbReference>
<dbReference type="Gene3D" id="1.10.620.20">
    <property type="entry name" value="Ribonucleotide Reductase, subunit A"/>
    <property type="match status" value="1"/>
</dbReference>
<keyword evidence="2" id="KW-1185">Reference proteome</keyword>
<dbReference type="CDD" id="cd00657">
    <property type="entry name" value="Ferritin_like"/>
    <property type="match status" value="1"/>
</dbReference>
<evidence type="ECO:0000313" key="1">
    <source>
        <dbReference type="EMBL" id="TDR41144.1"/>
    </source>
</evidence>
<gene>
    <name evidence="1" type="ORF">DFR29_11156</name>
</gene>
<sequence>MNFLKPAARPWRHTDFAYSRVRREGYGDALLHILRTTALVESRADQYGDYLRAVFAPRDARWREAIDGWNGEEREHGRALRRLCESLRAEFPFDGLMQAYLAGVHYHACDGSSVRGDIAGELIARCVVEALASTFYRVLRDACSDETGRTLLNTLAQDEARHYGMFLAMLDEEGQRSRVSLWQRLRVGLGRMLELSDDQIMFAAWLVESPPTPGYGRKAVTRRYQAALYPLYRYEHLYFAARLLGPVLLGRRNEWLNRGLAAGLWLGLRVRGGISAACLRSAQLRQRWASPAAAAKPRQERASRCVPGKYLPR</sequence>
<dbReference type="InterPro" id="IPR012348">
    <property type="entry name" value="RNR-like"/>
</dbReference>
<protein>
    <submittedName>
        <fullName evidence="1">Rubrerythrin</fullName>
    </submittedName>
</protein>
<dbReference type="EMBL" id="SNZH01000011">
    <property type="protein sequence ID" value="TDR41144.1"/>
    <property type="molecule type" value="Genomic_DNA"/>
</dbReference>